<feature type="transmembrane region" description="Helical" evidence="1">
    <location>
        <begin position="116"/>
        <end position="133"/>
    </location>
</feature>
<dbReference type="OrthoDB" id="3534574at2"/>
<keyword evidence="1" id="KW-0472">Membrane</keyword>
<dbReference type="InterPro" id="IPR012551">
    <property type="entry name" value="DUF1707_SHOCT-like"/>
</dbReference>
<dbReference type="AlphaFoldDB" id="A0A2T0TDR0"/>
<name>A0A2T0TDR0_9PSEU</name>
<comment type="caution">
    <text evidence="3">The sequence shown here is derived from an EMBL/GenBank/DDBJ whole genome shotgun (WGS) entry which is preliminary data.</text>
</comment>
<evidence type="ECO:0000256" key="1">
    <source>
        <dbReference type="SAM" id="Phobius"/>
    </source>
</evidence>
<reference evidence="3 4" key="1">
    <citation type="submission" date="2018-03" db="EMBL/GenBank/DDBJ databases">
        <title>Genomic Encyclopedia of Archaeal and Bacterial Type Strains, Phase II (KMG-II): from individual species to whole genera.</title>
        <authorList>
            <person name="Goeker M."/>
        </authorList>
    </citation>
    <scope>NUCLEOTIDE SEQUENCE [LARGE SCALE GENOMIC DNA]</scope>
    <source>
        <strain evidence="3 4">DSM 44720</strain>
    </source>
</reference>
<keyword evidence="4" id="KW-1185">Reference proteome</keyword>
<accession>A0A2T0TDR0</accession>
<keyword evidence="1" id="KW-0812">Transmembrane</keyword>
<dbReference type="Proteomes" id="UP000239494">
    <property type="component" value="Unassembled WGS sequence"/>
</dbReference>
<feature type="domain" description="DUF1707" evidence="2">
    <location>
        <begin position="6"/>
        <end position="58"/>
    </location>
</feature>
<protein>
    <submittedName>
        <fullName evidence="3">Uncharacterized protein DUF1707</fullName>
    </submittedName>
</protein>
<gene>
    <name evidence="3" type="ORF">CLV43_103539</name>
</gene>
<dbReference type="RefSeq" id="WP_106187314.1">
    <property type="nucleotide sequence ID" value="NZ_PVTF01000003.1"/>
</dbReference>
<dbReference type="EMBL" id="PVTF01000003">
    <property type="protein sequence ID" value="PRY43790.1"/>
    <property type="molecule type" value="Genomic_DNA"/>
</dbReference>
<sequence>MSEPDIRIGDTEREEALKALGEHMSAGRLELDEYGDRSAQVTTSKTRRDLLALFVDLPEPHPRFGEVVRPAAPAPVVAKQEPGAIPPVARRLANALVPVTGLVCVLLFLTVVKSPLIFLLVPIIAILAGSITGDQRGRDRDRRRRR</sequence>
<keyword evidence="1" id="KW-1133">Transmembrane helix</keyword>
<dbReference type="Pfam" id="PF08044">
    <property type="entry name" value="DUF1707"/>
    <property type="match status" value="1"/>
</dbReference>
<evidence type="ECO:0000313" key="3">
    <source>
        <dbReference type="EMBL" id="PRY43790.1"/>
    </source>
</evidence>
<organism evidence="3 4">
    <name type="scientific">Umezawaea tangerina</name>
    <dbReference type="NCBI Taxonomy" id="84725"/>
    <lineage>
        <taxon>Bacteria</taxon>
        <taxon>Bacillati</taxon>
        <taxon>Actinomycetota</taxon>
        <taxon>Actinomycetes</taxon>
        <taxon>Pseudonocardiales</taxon>
        <taxon>Pseudonocardiaceae</taxon>
        <taxon>Umezawaea</taxon>
    </lineage>
</organism>
<evidence type="ECO:0000259" key="2">
    <source>
        <dbReference type="Pfam" id="PF08044"/>
    </source>
</evidence>
<feature type="transmembrane region" description="Helical" evidence="1">
    <location>
        <begin position="92"/>
        <end position="110"/>
    </location>
</feature>
<evidence type="ECO:0000313" key="4">
    <source>
        <dbReference type="Proteomes" id="UP000239494"/>
    </source>
</evidence>
<proteinExistence type="predicted"/>